<feature type="region of interest" description="Disordered" evidence="1">
    <location>
        <begin position="1670"/>
        <end position="1694"/>
    </location>
</feature>
<feature type="chain" id="PRO_5033016413" evidence="3">
    <location>
        <begin position="17"/>
        <end position="3076"/>
    </location>
</feature>
<feature type="signal peptide" evidence="3">
    <location>
        <begin position="1"/>
        <end position="16"/>
    </location>
</feature>
<dbReference type="OrthoDB" id="547225at2759"/>
<keyword evidence="5" id="KW-1185">Reference proteome</keyword>
<keyword evidence="2" id="KW-0472">Membrane</keyword>
<dbReference type="SMART" id="SM00710">
    <property type="entry name" value="PbH1"/>
    <property type="match status" value="21"/>
</dbReference>
<keyword evidence="3" id="KW-0732">Signal</keyword>
<name>A0A835Y0V8_9CHLO</name>
<keyword evidence="2" id="KW-1133">Transmembrane helix</keyword>
<keyword evidence="2" id="KW-0812">Transmembrane</keyword>
<feature type="region of interest" description="Disordered" evidence="1">
    <location>
        <begin position="53"/>
        <end position="85"/>
    </location>
</feature>
<feature type="compositionally biased region" description="Gly residues" evidence="1">
    <location>
        <begin position="2701"/>
        <end position="2713"/>
    </location>
</feature>
<feature type="compositionally biased region" description="Polar residues" evidence="1">
    <location>
        <begin position="2734"/>
        <end position="2744"/>
    </location>
</feature>
<feature type="region of interest" description="Disordered" evidence="1">
    <location>
        <begin position="2113"/>
        <end position="2141"/>
    </location>
</feature>
<dbReference type="PANTHER" id="PTHR19862:SF14">
    <property type="entry name" value="WD REPEAT-CONTAINING PROTEIN 48"/>
    <property type="match status" value="1"/>
</dbReference>
<feature type="transmembrane region" description="Helical" evidence="2">
    <location>
        <begin position="3000"/>
        <end position="3020"/>
    </location>
</feature>
<feature type="compositionally biased region" description="Low complexity" evidence="1">
    <location>
        <begin position="18"/>
        <end position="27"/>
    </location>
</feature>
<accession>A0A835Y0V8</accession>
<evidence type="ECO:0000256" key="1">
    <source>
        <dbReference type="SAM" id="MobiDB-lite"/>
    </source>
</evidence>
<evidence type="ECO:0000256" key="2">
    <source>
        <dbReference type="SAM" id="Phobius"/>
    </source>
</evidence>
<reference evidence="4" key="1">
    <citation type="journal article" date="2020" name="bioRxiv">
        <title>Comparative genomics of Chlamydomonas.</title>
        <authorList>
            <person name="Craig R.J."/>
            <person name="Hasan A.R."/>
            <person name="Ness R.W."/>
            <person name="Keightley P.D."/>
        </authorList>
    </citation>
    <scope>NUCLEOTIDE SEQUENCE</scope>
    <source>
        <strain evidence="4">CCAP 11/70</strain>
    </source>
</reference>
<dbReference type="Proteomes" id="UP000612055">
    <property type="component" value="Unassembled WGS sequence"/>
</dbReference>
<feature type="transmembrane region" description="Helical" evidence="2">
    <location>
        <begin position="2973"/>
        <end position="2994"/>
    </location>
</feature>
<feature type="transmembrane region" description="Helical" evidence="2">
    <location>
        <begin position="3027"/>
        <end position="3050"/>
    </location>
</feature>
<feature type="transmembrane region" description="Helical" evidence="2">
    <location>
        <begin position="2926"/>
        <end position="2947"/>
    </location>
</feature>
<protein>
    <submittedName>
        <fullName evidence="4">Uncharacterized protein</fullName>
    </submittedName>
</protein>
<feature type="transmembrane region" description="Helical" evidence="2">
    <location>
        <begin position="2861"/>
        <end position="2885"/>
    </location>
</feature>
<feature type="compositionally biased region" description="Pro residues" evidence="1">
    <location>
        <begin position="54"/>
        <end position="84"/>
    </location>
</feature>
<feature type="compositionally biased region" description="Pro residues" evidence="1">
    <location>
        <begin position="28"/>
        <end position="39"/>
    </location>
</feature>
<dbReference type="InterPro" id="IPR051246">
    <property type="entry name" value="WDR48"/>
</dbReference>
<feature type="transmembrane region" description="Helical" evidence="2">
    <location>
        <begin position="2653"/>
        <end position="2675"/>
    </location>
</feature>
<feature type="region of interest" description="Disordered" evidence="1">
    <location>
        <begin position="2761"/>
        <end position="2814"/>
    </location>
</feature>
<dbReference type="GO" id="GO:0043130">
    <property type="term" value="F:ubiquitin binding"/>
    <property type="evidence" value="ECO:0007669"/>
    <property type="project" value="TreeGrafter"/>
</dbReference>
<comment type="caution">
    <text evidence="4">The sequence shown here is derived from an EMBL/GenBank/DDBJ whole genome shotgun (WGS) entry which is preliminary data.</text>
</comment>
<dbReference type="SUPFAM" id="SSF51126">
    <property type="entry name" value="Pectin lyase-like"/>
    <property type="match status" value="3"/>
</dbReference>
<feature type="region of interest" description="Disordered" evidence="1">
    <location>
        <begin position="15"/>
        <end position="39"/>
    </location>
</feature>
<dbReference type="EMBL" id="JAEHOE010000039">
    <property type="protein sequence ID" value="KAG2493192.1"/>
    <property type="molecule type" value="Genomic_DNA"/>
</dbReference>
<dbReference type="PANTHER" id="PTHR19862">
    <property type="entry name" value="WD REPEAT-CONTAINING PROTEIN 48"/>
    <property type="match status" value="1"/>
</dbReference>
<dbReference type="InterPro" id="IPR006626">
    <property type="entry name" value="PbH1"/>
</dbReference>
<evidence type="ECO:0000256" key="3">
    <source>
        <dbReference type="SAM" id="SignalP"/>
    </source>
</evidence>
<feature type="compositionally biased region" description="Pro residues" evidence="1">
    <location>
        <begin position="2120"/>
        <end position="2131"/>
    </location>
</feature>
<proteinExistence type="predicted"/>
<gene>
    <name evidence="4" type="ORF">HYH03_008612</name>
</gene>
<organism evidence="4 5">
    <name type="scientific">Edaphochlamys debaryana</name>
    <dbReference type="NCBI Taxonomy" id="47281"/>
    <lineage>
        <taxon>Eukaryota</taxon>
        <taxon>Viridiplantae</taxon>
        <taxon>Chlorophyta</taxon>
        <taxon>core chlorophytes</taxon>
        <taxon>Chlorophyceae</taxon>
        <taxon>CS clade</taxon>
        <taxon>Chlamydomonadales</taxon>
        <taxon>Chlamydomonadales incertae sedis</taxon>
        <taxon>Edaphochlamys</taxon>
    </lineage>
</organism>
<evidence type="ECO:0000313" key="4">
    <source>
        <dbReference type="EMBL" id="KAG2493192.1"/>
    </source>
</evidence>
<dbReference type="GO" id="GO:0000724">
    <property type="term" value="P:double-strand break repair via homologous recombination"/>
    <property type="evidence" value="ECO:0007669"/>
    <property type="project" value="TreeGrafter"/>
</dbReference>
<evidence type="ECO:0000313" key="5">
    <source>
        <dbReference type="Proteomes" id="UP000612055"/>
    </source>
</evidence>
<feature type="region of interest" description="Disordered" evidence="1">
    <location>
        <begin position="2693"/>
        <end position="2747"/>
    </location>
</feature>
<dbReference type="InterPro" id="IPR011050">
    <property type="entry name" value="Pectin_lyase_fold/virulence"/>
</dbReference>
<sequence length="3076" mass="302961">MLLLLLLLLAGTPTSAQPASPLPAAGPDSPPPPAAAPPPAALVTCRVHLAGPLRPAPAGPAPPSPLPAPSPAAPATPLAAPPGVGPVGSLRPAAASLDCWAQDGSPSTVSAQAGADLHAWLTSGLGLASGVNLSLRAVPRSAPGGAAGLPDWGLTLTGAPRLRLVDSVVSDLPLSPSGPILQCLGCEDLELRNLTIARLTGAAAGAGGGPEAGAGAGAGANSSSSASAVQQVLQYGAAHASGVRRVVVAATSCSGVQGARGWACLLLNPAALNASSSATANVTSTGTTAAANGTGGSGALGQGQGAEEGVEGVLLDLGLEDSAFSGNAVGAPGAYGSACTLSALTLPTAAQPQGLGAVAVVGAGAGTGPGGVGAGAQQGGAALVRVAARNLTLQGNAGGCGGGLTVNVPGTKVAVTLASSSLLNNTARWHGGALAIHNATAAALEATAGSSLGDNSAEGFGGGVFLVASESVSVSLSGNSSLWGNRAIAGGGVYVGTRAASGAASFAARDSVVHSNRVNESGGGVTMWAGACTVHVAGSSLRDNAAGVRGGVVHCSGGVNATLSGVRAWGNRAGQGGGGVLGLDGDLLGLAIANGSQLVNNSAATSGGGVAVQGGASDLTIDGGSRVTGNAAADYGGFLVVVNGLQRLRIRDAEVSENAADYGGFLYLGGGLSNSSIANSTMARNRANFTGGALLVAGPITGLTVTDSTLSDNTAVKGMGGFLATLEDCTGLGFVGSHVSSNRAGLSGGVVYIGSSGDCRDVLLQGSEVADNTAGTGTGGVLHCDGRLRHLAIHNSTLRGNTAPAGAGGILFADSASGIAIRAASTIANSSAVSGGAFAVAQDVTDLQISGNSRVVGNKASVAGGFLITDGALKRVRIEGGSELVGNTADQGGGVFQALAVADLALSNVTVWGNAADAGGVVAAGSLASLRIVNGSRVFRNRARSGSGGVAFASARISSVLIEHSSVYENTAPYGGALSAAGGAAGLTLLDAEVFANTAALSGGFVYARNELSSVLFNSSRVHQNTAGYVGGVLCSFTGVLSNVTIADSAIWANAAINGSGGVVGSVGQLNGFRVINSSVHSNRAQQGAVVLYIEGASAQDVRFEGATVFNNSAGGGAGGVVGVSGELAGLQITAGSRVYDNSAPASTGGVATAGSLRNLLVQDSRVYGNSALAGGVFYSGSDASAISLVNSTLSFNTALTGGGVLVVSGLLQDLTISGSELTGNVAQLSGGGVVATSGNTASVGVVSIIDSTVANNTAQGSGAVLSTEGNLTRLSITNSRVVHNTAVQRQGGALYVGLHVLEAVVLDNSTLSYNAAVGPQQGGGFLFVWGSLANLTLTGGASVNGNRASTGGAVACASGALGTLVMLYGSSFTNNTATGVSSQTAAGTEGSGGAVFVGSWAGDVLLANSSFASGNTAAQNGGWLHTDGGIASLTLQPGSALRLNTAQAGSGGAVATVLAIRELRIDGGVAEGNRAGASGGFLGALVIGNGSIVASRFVHNAAGTDGGVMDIGGLMGALRISGSAFERNVAAAGAGGAISMVQGLPPVGPGEDALAKFTCAARGVPLTIDGCSFRDSTAALGGGALYLAVSDTCRNGRGGGMSNGSITNGGRGLAAPGIVEAPLAGAALLVNTTFTNCSATAGDGGALAASSVAALLNITTTTTNITTTTTNTTSLKEPGLPASDDTQPQQQQPPDLILDTCHFEANAAAAGGGGAAALNDVSARLQRVTLARNTALLAGGALAWLGAASAERGTGGAGAAPLPPVLELSGCELRENRVLQSVTSSAGVSLNAAGVVTCGGGFSVVGAAAAGGVSLAGCKLEGNTAPSGGAGCVQASVQLAVSNTSISNNTADYLGGGLFLSAVARALLQDSALRANQAATGGAVFATASASAASVSTPAAAASAGRAAAAAGSGSNSTSTPTLLLASGLELAGNTAAATPLASAFLGYAGFGGALFLDRGVAAALAGVDLRGSPGGNVASAAGQGVAALQGMQGCGGADVQPLAAADPPPAPAAPPPVAIESGLQDPWAQSWAALGAAAALGCFPLALLDVDPFTRYRQGGANRGPRQPNPIVLAAALDPATDNSPPPSGPVLASRGSRLLWLRDAKASGLVAGCSAPQPQPQQPQPQPQPQYQGGGQGPACSSADCALASLVSRALLPAPPGNDSTNSSSAWERLVTSVQECWPQGGGGGGGAAPDLGALVALPPARLRLRLGGGRTVGEGQGLELTAGPDFALAPLMVELVDAAGQRVTDHQPATVSLAFGPGSPGDLRPTPAGPAALVLGLATWAGVEVRGWPGSGLSLTVTPTYMLGSAAADAPVPPLTVRAVILPCPLGSEFVPGPASDPALSACRRCRQQQYSQWADPRDATAPAAASFSAAKAAALAAEAVCRPCPGDAVCPGGAGIVPHPGHWHSSANSTQVHRCFLEDACTPVSVGLLPSLQARAAQLQAESAVEGLSWPLLACQEAWYASSPPGAQVLSSYTAALGSDNVTEAEGYCLLWGASARTPGASYTVRQCAPGYGGNLCATCGSGRFLASGFECQDCPSRTHTVVLGVVAFLATTGLILGTVWTTFSVDYTAAEAGKVPASDKLKVMITHMQFLLIITRLNLGWPDIITRFQAAISSVTGATNTFSFSPTCLYARAGSAQQARIRVAWSFLAPLLATLLAMVVWAMRYKWFNQSLMRRGAYSAYSSTRRRPPGSGSGSGAGGGAGAGLDWQHTHNPAWAPVPLPPGLSQQSTPQTASPLAATANATVERYSLPTPFALPTLPSRASRSSRTPGPDAVAGPGPGPEPGPLGPAAGPGPERSRQGLGLGLGLANSGSMGLRVRTSLSKLVHLASRPSNPNASIVHMDQALSLPRQLAVVLLVSAFILYPALAHASLSLFACRLLDAEGSASGDATWRLGFWLQDMNQACYTGLHLRLYTPLGAACVLAFCIAPPAALFAVVWQRRRSLDEPSTVALYGFLYRRYRPRYYWYESVKQLQLLAMVIVDVFASTMLEYQQALLLLLVLCLIALVNTLCNALRAALLTAMEFVSLMVLSMSLTLGLFFVGAGGSGSGLDSPTAEDASVTLCVSCM</sequence>